<gene>
    <name evidence="1" type="ORF">STRPO_0056</name>
</gene>
<comment type="caution">
    <text evidence="1">The sequence shown here is derived from an EMBL/GenBank/DDBJ whole genome shotgun (WGS) entry which is preliminary data.</text>
</comment>
<sequence>MTKAEANQIIDYCYVHLMVMKHHYEKTREFPLDIIETGNLEQINELLDDIQTGIDKGQFTDMEVTYITEDTNQLWEDVSSILSK</sequence>
<organism evidence="1 2">
    <name type="scientific">Streptococcus porcinus str. Jelinkova 176</name>
    <dbReference type="NCBI Taxonomy" id="873448"/>
    <lineage>
        <taxon>Bacteria</taxon>
        <taxon>Bacillati</taxon>
        <taxon>Bacillota</taxon>
        <taxon>Bacilli</taxon>
        <taxon>Lactobacillales</taxon>
        <taxon>Streptococcaceae</taxon>
        <taxon>Streptococcus</taxon>
    </lineage>
</organism>
<reference evidence="1 2" key="1">
    <citation type="journal article" date="2014" name="Int. J. Syst. Evol. Microbiol.">
        <title>Phylogenomics and the dynamic genome evolution of the genus Streptococcus.</title>
        <authorList>
            <consortium name="The Broad Institute Genome Sequencing Platform"/>
            <person name="Richards V.P."/>
            <person name="Palmer S.R."/>
            <person name="Pavinski Bitar P.D."/>
            <person name="Qin X."/>
            <person name="Weinstock G.M."/>
            <person name="Highlander S.K."/>
            <person name="Town C.D."/>
            <person name="Burne R.A."/>
            <person name="Stanhope M.J."/>
        </authorList>
    </citation>
    <scope>NUCLEOTIDE SEQUENCE [LARGE SCALE GENOMIC DNA]</scope>
    <source>
        <strain evidence="1 2">Jelinkova 176</strain>
    </source>
</reference>
<dbReference type="RefSeq" id="WP_003085595.1">
    <property type="nucleotide sequence ID" value="NZ_AEUU02000001.1"/>
</dbReference>
<dbReference type="Proteomes" id="UP000005356">
    <property type="component" value="Unassembled WGS sequence"/>
</dbReference>
<evidence type="ECO:0008006" key="3">
    <source>
        <dbReference type="Google" id="ProtNLM"/>
    </source>
</evidence>
<protein>
    <recommendedName>
        <fullName evidence="3">Phage protein</fullName>
    </recommendedName>
</protein>
<dbReference type="EMBL" id="AEUU02000001">
    <property type="protein sequence ID" value="EGJ28058.1"/>
    <property type="molecule type" value="Genomic_DNA"/>
</dbReference>
<proteinExistence type="predicted"/>
<accession>A0ABN0CXZ8</accession>
<evidence type="ECO:0000313" key="2">
    <source>
        <dbReference type="Proteomes" id="UP000005356"/>
    </source>
</evidence>
<evidence type="ECO:0000313" key="1">
    <source>
        <dbReference type="EMBL" id="EGJ28058.1"/>
    </source>
</evidence>
<name>A0ABN0CXZ8_STRPO</name>
<keyword evidence="2" id="KW-1185">Reference proteome</keyword>